<keyword evidence="4" id="KW-1185">Reference proteome</keyword>
<dbReference type="AlphaFoldDB" id="T1EQP1"/>
<dbReference type="PROSITE" id="PS50948">
    <property type="entry name" value="PAN"/>
    <property type="match status" value="1"/>
</dbReference>
<evidence type="ECO:0000313" key="4">
    <source>
        <dbReference type="Proteomes" id="UP000015101"/>
    </source>
</evidence>
<protein>
    <recommendedName>
        <fullName evidence="1">Apple domain-containing protein</fullName>
    </recommendedName>
</protein>
<evidence type="ECO:0000313" key="2">
    <source>
        <dbReference type="EMBL" id="ESO06570.1"/>
    </source>
</evidence>
<gene>
    <name evidence="3" type="primary">20198891</name>
    <name evidence="2" type="ORF">HELRODRAFT_160752</name>
</gene>
<evidence type="ECO:0000313" key="3">
    <source>
        <dbReference type="EnsemblMetazoa" id="HelroP160752"/>
    </source>
</evidence>
<reference evidence="2 4" key="2">
    <citation type="journal article" date="2013" name="Nature">
        <title>Insights into bilaterian evolution from three spiralian genomes.</title>
        <authorList>
            <person name="Simakov O."/>
            <person name="Marletaz F."/>
            <person name="Cho S.J."/>
            <person name="Edsinger-Gonzales E."/>
            <person name="Havlak P."/>
            <person name="Hellsten U."/>
            <person name="Kuo D.H."/>
            <person name="Larsson T."/>
            <person name="Lv J."/>
            <person name="Arendt D."/>
            <person name="Savage R."/>
            <person name="Osoegawa K."/>
            <person name="de Jong P."/>
            <person name="Grimwood J."/>
            <person name="Chapman J.A."/>
            <person name="Shapiro H."/>
            <person name="Aerts A."/>
            <person name="Otillar R.P."/>
            <person name="Terry A.Y."/>
            <person name="Boore J.L."/>
            <person name="Grigoriev I.V."/>
            <person name="Lindberg D.R."/>
            <person name="Seaver E.C."/>
            <person name="Weisblat D.A."/>
            <person name="Putnam N.H."/>
            <person name="Rokhsar D.S."/>
        </authorList>
    </citation>
    <scope>NUCLEOTIDE SEQUENCE</scope>
</reference>
<dbReference type="InterPro" id="IPR003609">
    <property type="entry name" value="Pan_app"/>
</dbReference>
<dbReference type="CTD" id="20198891"/>
<dbReference type="KEGG" id="hro:HELRODRAFT_160752"/>
<reference evidence="3" key="3">
    <citation type="submission" date="2015-06" db="UniProtKB">
        <authorList>
            <consortium name="EnsemblMetazoa"/>
        </authorList>
    </citation>
    <scope>IDENTIFICATION</scope>
</reference>
<dbReference type="Proteomes" id="UP000015101">
    <property type="component" value="Unassembled WGS sequence"/>
</dbReference>
<dbReference type="HOGENOM" id="CLU_596241_0_0_1"/>
<evidence type="ECO:0000259" key="1">
    <source>
        <dbReference type="PROSITE" id="PS50948"/>
    </source>
</evidence>
<feature type="domain" description="Apple" evidence="1">
    <location>
        <begin position="57"/>
        <end position="124"/>
    </location>
</feature>
<dbReference type="Gene3D" id="2.60.120.260">
    <property type="entry name" value="Galactose-binding domain-like"/>
    <property type="match status" value="2"/>
</dbReference>
<reference evidence="4" key="1">
    <citation type="submission" date="2012-12" db="EMBL/GenBank/DDBJ databases">
        <authorList>
            <person name="Hellsten U."/>
            <person name="Grimwood J."/>
            <person name="Chapman J.A."/>
            <person name="Shapiro H."/>
            <person name="Aerts A."/>
            <person name="Otillar R.P."/>
            <person name="Terry A.Y."/>
            <person name="Boore J.L."/>
            <person name="Simakov O."/>
            <person name="Marletaz F."/>
            <person name="Cho S.-J."/>
            <person name="Edsinger-Gonzales E."/>
            <person name="Havlak P."/>
            <person name="Kuo D.-H."/>
            <person name="Larsson T."/>
            <person name="Lv J."/>
            <person name="Arendt D."/>
            <person name="Savage R."/>
            <person name="Osoegawa K."/>
            <person name="de Jong P."/>
            <person name="Lindberg D.R."/>
            <person name="Seaver E.C."/>
            <person name="Weisblat D.A."/>
            <person name="Putnam N.H."/>
            <person name="Grigoriev I.V."/>
            <person name="Rokhsar D.S."/>
        </authorList>
    </citation>
    <scope>NUCLEOTIDE SEQUENCE</scope>
</reference>
<organism evidence="3 4">
    <name type="scientific">Helobdella robusta</name>
    <name type="common">Californian leech</name>
    <dbReference type="NCBI Taxonomy" id="6412"/>
    <lineage>
        <taxon>Eukaryota</taxon>
        <taxon>Metazoa</taxon>
        <taxon>Spiralia</taxon>
        <taxon>Lophotrochozoa</taxon>
        <taxon>Annelida</taxon>
        <taxon>Clitellata</taxon>
        <taxon>Hirudinea</taxon>
        <taxon>Rhynchobdellida</taxon>
        <taxon>Glossiphoniidae</taxon>
        <taxon>Helobdella</taxon>
    </lineage>
</organism>
<name>T1EQP1_HELRO</name>
<dbReference type="EMBL" id="KB096324">
    <property type="protein sequence ID" value="ESO06570.1"/>
    <property type="molecule type" value="Genomic_DNA"/>
</dbReference>
<dbReference type="RefSeq" id="XP_009015938.1">
    <property type="nucleotide sequence ID" value="XM_009017690.1"/>
</dbReference>
<accession>T1EQP1</accession>
<dbReference type="InParanoid" id="T1EQP1"/>
<dbReference type="Pfam" id="PF00024">
    <property type="entry name" value="PAN_1"/>
    <property type="match status" value="1"/>
</dbReference>
<sequence length="441" mass="50044">MDYNDRRIKLGKSVPDALVTDMLVYFSYLFCLGHIGSCMSAKCFTKFEKSDKSYCACDSSMEYSSLFMFSSVEALMLCSMRCSQTSSCVAYNFFTASKQCQLFNQTLKIYSSVSGCQYYFNKENHDATFLQSNIFSITVDNELSEVYINGDSVPIALYFPNAKNWMKTDAYNITGYLYALAIKSYNAGGAGGMIAKTSDNYMQTNTSWKCTNMYYDGWYKMDYDDSFWPHAIAGICESDKNPSRSNYSTLPLKKAFMKCSMRCSQSTNCVAYNFLTDSNQCQLFGKISMKYSLVPKTLFNQSLLITVDFKLAEFFVNGNSVPVESNFPNANEWTQIDSYQLVGPTYILAIKSHNTAAVDNYILTNTSWKCTNNSYAGWYEVDYDDSFWPDAIIGSKDSYSPAVSSIMKPAHWIVDSTDHGAEFYCRKKLMFVCFAIFSLFI</sequence>
<dbReference type="OrthoDB" id="6071271at2759"/>
<dbReference type="EnsemblMetazoa" id="HelroT160752">
    <property type="protein sequence ID" value="HelroP160752"/>
    <property type="gene ID" value="HelroG160752"/>
</dbReference>
<proteinExistence type="predicted"/>
<dbReference type="GeneID" id="20198891"/>
<dbReference type="EMBL" id="AMQM01000647">
    <property type="status" value="NOT_ANNOTATED_CDS"/>
    <property type="molecule type" value="Genomic_DNA"/>
</dbReference>